<sequence length="576" mass="63282">MALLTNRKTPRATNKLSRKAPLFSRRDVLQGGGAALLMPWFAGCATTGQERQLKTGSGSARIDLLYYADTLDTRQPEYPIVPATRLGPSERLGQAPWATATSVVTLTGPLDTTTRQLTDPALAVQQRFGGYARLATKLAYLRRRLGPQTLTLENGQCWNGSGLSYFTRGRSGVTGSHLLGADARVSSNERHIWADSIAARYREFASPVLGTLTPEQNPEGLVTPFSLFERGGVTVAVVGVSDPYAYDETRGLDAWYDDARRQVQQAREKADLVVVLADVGTGPGLWLAERLNDADLMLCARGQDFWPQTIDVTRRNGSPIPVCLAGTRGIGLYHLDCRFHDGHWQVAAKFHAVSQETLSGEEAREANALQAQLDAERAPYAEWLDRPLARAPEWLWRRDVVSGSWDALVSAALRQEVADVHTLSPGLRYDVVVAPGDAITREHLIVLSGGHDAPVFTVNADNESVRSLFERACDQSFGYPLLLDNAEDLPRLDATDWQCRYGADIGHRITLPIGDIPQLVTWSIRPGAPEGEPLWQVMERFLSAQPTDWSLPPRPAGTLTYIEGHPGWHPEARLGS</sequence>
<evidence type="ECO:0008006" key="3">
    <source>
        <dbReference type="Google" id="ProtNLM"/>
    </source>
</evidence>
<organism evidence="1 2">
    <name type="scientific">Modicisalibacter luteus</name>
    <dbReference type="NCBI Taxonomy" id="453962"/>
    <lineage>
        <taxon>Bacteria</taxon>
        <taxon>Pseudomonadati</taxon>
        <taxon>Pseudomonadota</taxon>
        <taxon>Gammaproteobacteria</taxon>
        <taxon>Oceanospirillales</taxon>
        <taxon>Halomonadaceae</taxon>
        <taxon>Modicisalibacter</taxon>
    </lineage>
</organism>
<dbReference type="PANTHER" id="PTHR11575">
    <property type="entry name" value="5'-NUCLEOTIDASE-RELATED"/>
    <property type="match status" value="1"/>
</dbReference>
<gene>
    <name evidence="1" type="ORF">ACFOEI_01175</name>
</gene>
<accession>A0ABV7LXD7</accession>
<dbReference type="SUPFAM" id="SSF56300">
    <property type="entry name" value="Metallo-dependent phosphatases"/>
    <property type="match status" value="1"/>
</dbReference>
<proteinExistence type="predicted"/>
<dbReference type="InterPro" id="IPR006179">
    <property type="entry name" value="5_nucleotidase/apyrase"/>
</dbReference>
<dbReference type="PANTHER" id="PTHR11575:SF24">
    <property type="entry name" value="5'-NUCLEOTIDASE"/>
    <property type="match status" value="1"/>
</dbReference>
<evidence type="ECO:0000313" key="1">
    <source>
        <dbReference type="EMBL" id="MFC3290677.1"/>
    </source>
</evidence>
<name>A0ABV7LXD7_9GAMM</name>
<dbReference type="EMBL" id="JBHRUH010000003">
    <property type="protein sequence ID" value="MFC3290677.1"/>
    <property type="molecule type" value="Genomic_DNA"/>
</dbReference>
<dbReference type="RefSeq" id="WP_019019641.1">
    <property type="nucleotide sequence ID" value="NZ_BMXD01000008.1"/>
</dbReference>
<protein>
    <recommendedName>
        <fullName evidence="3">Lipoprotein UxpA</fullName>
    </recommendedName>
</protein>
<dbReference type="Proteomes" id="UP001595640">
    <property type="component" value="Unassembled WGS sequence"/>
</dbReference>
<dbReference type="Gene3D" id="3.60.21.10">
    <property type="match status" value="1"/>
</dbReference>
<comment type="caution">
    <text evidence="1">The sequence shown here is derived from an EMBL/GenBank/DDBJ whole genome shotgun (WGS) entry which is preliminary data.</text>
</comment>
<keyword evidence="2" id="KW-1185">Reference proteome</keyword>
<dbReference type="InterPro" id="IPR029052">
    <property type="entry name" value="Metallo-depent_PP-like"/>
</dbReference>
<reference evidence="2" key="1">
    <citation type="journal article" date="2019" name="Int. J. Syst. Evol. Microbiol.">
        <title>The Global Catalogue of Microorganisms (GCM) 10K type strain sequencing project: providing services to taxonomists for standard genome sequencing and annotation.</title>
        <authorList>
            <consortium name="The Broad Institute Genomics Platform"/>
            <consortium name="The Broad Institute Genome Sequencing Center for Infectious Disease"/>
            <person name="Wu L."/>
            <person name="Ma J."/>
        </authorList>
    </citation>
    <scope>NUCLEOTIDE SEQUENCE [LARGE SCALE GENOMIC DNA]</scope>
    <source>
        <strain evidence="2">KCTC 12847</strain>
    </source>
</reference>
<evidence type="ECO:0000313" key="2">
    <source>
        <dbReference type="Proteomes" id="UP001595640"/>
    </source>
</evidence>